<dbReference type="Proteomes" id="UP000602510">
    <property type="component" value="Unassembled WGS sequence"/>
</dbReference>
<keyword evidence="3" id="KW-1185">Reference proteome</keyword>
<evidence type="ECO:0000313" key="1">
    <source>
        <dbReference type="EMBL" id="KAF4035744.1"/>
    </source>
</evidence>
<dbReference type="EMBL" id="JAACNO010000608">
    <property type="protein sequence ID" value="KAF4146473.1"/>
    <property type="molecule type" value="Genomic_DNA"/>
</dbReference>
<proteinExistence type="predicted"/>
<dbReference type="AlphaFoldDB" id="A0A833T2C0"/>
<evidence type="ECO:0000313" key="2">
    <source>
        <dbReference type="EMBL" id="KAF4146473.1"/>
    </source>
</evidence>
<dbReference type="Proteomes" id="UP000704712">
    <property type="component" value="Unassembled WGS sequence"/>
</dbReference>
<reference evidence="1" key="1">
    <citation type="submission" date="2020-04" db="EMBL/GenBank/DDBJ databases">
        <title>Hybrid Assembly of Korean Phytophthora infestans isolates.</title>
        <authorList>
            <person name="Prokchorchik M."/>
            <person name="Lee Y."/>
            <person name="Seo J."/>
            <person name="Cho J.-H."/>
            <person name="Park Y.-E."/>
            <person name="Jang D.-C."/>
            <person name="Im J.-S."/>
            <person name="Choi J.-G."/>
            <person name="Park H.-J."/>
            <person name="Lee G.-B."/>
            <person name="Lee Y.-G."/>
            <person name="Hong S.-Y."/>
            <person name="Cho K."/>
            <person name="Sohn K.H."/>
        </authorList>
    </citation>
    <scope>NUCLEOTIDE SEQUENCE</scope>
    <source>
        <strain evidence="1">KR_1_A1</strain>
        <strain evidence="2">KR_2_A2</strain>
    </source>
</reference>
<sequence length="125" mass="14263">MNFAGLVRDKAETKAWLTSLLESGESLLTVGAKLGLANMPTEKLMLHPNWKALVKFQRMKFEHTYGKKLPYAKFGTGYQTEEKTKEELMKWIMAGTSRKDVRKTLGLTNVKTKIDLISQRLTRLS</sequence>
<name>A0A833T2C0_PHYIN</name>
<accession>A0A833T2C0</accession>
<organism evidence="1 3">
    <name type="scientific">Phytophthora infestans</name>
    <name type="common">Potato late blight agent</name>
    <name type="synonym">Botrytis infestans</name>
    <dbReference type="NCBI Taxonomy" id="4787"/>
    <lineage>
        <taxon>Eukaryota</taxon>
        <taxon>Sar</taxon>
        <taxon>Stramenopiles</taxon>
        <taxon>Oomycota</taxon>
        <taxon>Peronosporomycetes</taxon>
        <taxon>Peronosporales</taxon>
        <taxon>Peronosporaceae</taxon>
        <taxon>Phytophthora</taxon>
    </lineage>
</organism>
<evidence type="ECO:0000313" key="3">
    <source>
        <dbReference type="Proteomes" id="UP000602510"/>
    </source>
</evidence>
<protein>
    <submittedName>
        <fullName evidence="1">Uncharacterized protein</fullName>
    </submittedName>
</protein>
<comment type="caution">
    <text evidence="1">The sequence shown here is derived from an EMBL/GenBank/DDBJ whole genome shotgun (WGS) entry which is preliminary data.</text>
</comment>
<gene>
    <name evidence="1" type="ORF">GN244_ATG12233</name>
    <name evidence="2" type="ORF">GN958_ATG04338</name>
</gene>
<dbReference type="EMBL" id="WSZM01000301">
    <property type="protein sequence ID" value="KAF4035744.1"/>
    <property type="molecule type" value="Genomic_DNA"/>
</dbReference>